<dbReference type="EMBL" id="AICQ01000006">
    <property type="protein sequence ID" value="EID22603.1"/>
    <property type="molecule type" value="Genomic_DNA"/>
</dbReference>
<proteinExistence type="predicted"/>
<feature type="transmembrane region" description="Helical" evidence="1">
    <location>
        <begin position="212"/>
        <end position="232"/>
    </location>
</feature>
<keyword evidence="1" id="KW-1133">Transmembrane helix</keyword>
<comment type="caution">
    <text evidence="2">The sequence shown here is derived from an EMBL/GenBank/DDBJ whole genome shotgun (WGS) entry which is preliminary data.</text>
</comment>
<feature type="transmembrane region" description="Helical" evidence="1">
    <location>
        <begin position="59"/>
        <end position="84"/>
    </location>
</feature>
<dbReference type="Pfam" id="PF12730">
    <property type="entry name" value="ABC2_membrane_4"/>
    <property type="match status" value="1"/>
</dbReference>
<dbReference type="PANTHER" id="PTHR37305">
    <property type="entry name" value="INTEGRAL MEMBRANE PROTEIN-RELATED"/>
    <property type="match status" value="1"/>
</dbReference>
<feature type="transmembrane region" description="Helical" evidence="1">
    <location>
        <begin position="184"/>
        <end position="206"/>
    </location>
</feature>
<dbReference type="RefSeq" id="WP_006269451.1">
    <property type="nucleotide sequence ID" value="NZ_AICQ01000006.1"/>
</dbReference>
<evidence type="ECO:0000313" key="3">
    <source>
        <dbReference type="Proteomes" id="UP000005070"/>
    </source>
</evidence>
<feature type="transmembrane region" description="Helical" evidence="1">
    <location>
        <begin position="110"/>
        <end position="134"/>
    </location>
</feature>
<name>A0AAD2SY67_STRCV</name>
<evidence type="ECO:0000256" key="1">
    <source>
        <dbReference type="SAM" id="Phobius"/>
    </source>
</evidence>
<protein>
    <submittedName>
        <fullName evidence="2">Membrane protein</fullName>
    </submittedName>
</protein>
<dbReference type="GeneID" id="93847518"/>
<dbReference type="AlphaFoldDB" id="A0AAD2SY67"/>
<evidence type="ECO:0000313" key="2">
    <source>
        <dbReference type="EMBL" id="EID22603.1"/>
    </source>
</evidence>
<keyword evidence="1" id="KW-0472">Membrane</keyword>
<feature type="transmembrane region" description="Helical" evidence="1">
    <location>
        <begin position="20"/>
        <end position="39"/>
    </location>
</feature>
<accession>A0AAD2SY67</accession>
<organism evidence="2 3">
    <name type="scientific">Streptococcus constellatus subsp. constellatus SK53</name>
    <dbReference type="NCBI Taxonomy" id="1095730"/>
    <lineage>
        <taxon>Bacteria</taxon>
        <taxon>Bacillati</taxon>
        <taxon>Bacillota</taxon>
        <taxon>Bacilli</taxon>
        <taxon>Lactobacillales</taxon>
        <taxon>Streptococcaceae</taxon>
        <taxon>Streptococcus</taxon>
        <taxon>Streptococcus anginosus group</taxon>
    </lineage>
</organism>
<feature type="transmembrane region" description="Helical" evidence="1">
    <location>
        <begin position="154"/>
        <end position="177"/>
    </location>
</feature>
<dbReference type="PANTHER" id="PTHR37305:SF1">
    <property type="entry name" value="MEMBRANE PROTEIN"/>
    <property type="match status" value="1"/>
</dbReference>
<gene>
    <name evidence="2" type="ORF">HMPREF1044_1402</name>
</gene>
<dbReference type="Proteomes" id="UP000005070">
    <property type="component" value="Unassembled WGS sequence"/>
</dbReference>
<sequence>MKKLFKLIKLELKRNNIKTYVIASSVTFIVMLGFIYLFAYAPQINPDPDLQIFAGYPKIISLFSTLSMAVFATLSATMCTRFIIDEYKDKRAILLFSYPIRRDKILCSKLMVVFLFTLMAMVSCNVLAFGIFGITESISPLVEGTWTVSLMMRAIKITIIMSMIAASTGIIAVGIGFSKKSIPTTILSAVFLSSLLCNILFSFIGNSNKNDVAALILMCLTVLGGIGVSLLLTKKINHMEVE</sequence>
<reference evidence="2 3" key="1">
    <citation type="submission" date="2012-01" db="EMBL/GenBank/DDBJ databases">
        <authorList>
            <person name="Harkins D.M."/>
            <person name="Madupu R."/>
            <person name="Durkin A.S."/>
            <person name="Torralba M."/>
            <person name="Methe B."/>
            <person name="Sutton G.G."/>
            <person name="Nelson K.E."/>
        </authorList>
    </citation>
    <scope>NUCLEOTIDE SEQUENCE [LARGE SCALE GENOMIC DNA]</scope>
    <source>
        <strain evidence="2 3">SK53</strain>
    </source>
</reference>
<keyword evidence="1" id="KW-0812">Transmembrane</keyword>